<sequence length="286" mass="30856">MSARRYLQLDVFAARPGTGNPLGVIVDSEGLDDIALQAIAAWLNLSETIFFLPPDEGASYRIRIFTPKGELPFAGHPSVGAAWAAVELGLATPDDNGQLVQQCAAGLLPVRVQGGRWFRQIHVRSPQAERRDTVIDKLPDGLAALAKPGHSPELWNNGPDWWLLEAGSEAALRRYKPELAAIAALPGRGKLAIYAAADRPDVGYQYVVRAFAPGVGINEDPVTGSANALVAAQLLQQGRIKPFQQYLASQGRELGRNGEVRVEVDAESNIWIGGEVQQVIAGQIEW</sequence>
<dbReference type="SUPFAM" id="SSF54506">
    <property type="entry name" value="Diaminopimelate epimerase-like"/>
    <property type="match status" value="1"/>
</dbReference>
<dbReference type="PANTHER" id="PTHR13774">
    <property type="entry name" value="PHENAZINE BIOSYNTHESIS PROTEIN"/>
    <property type="match status" value="1"/>
</dbReference>
<dbReference type="PIRSF" id="PIRSF016184">
    <property type="entry name" value="PhzC_PhzF"/>
    <property type="match status" value="1"/>
</dbReference>
<evidence type="ECO:0000256" key="2">
    <source>
        <dbReference type="PIRSR" id="PIRSR016184-1"/>
    </source>
</evidence>
<name>A0A0R0CII9_9GAMM</name>
<gene>
    <name evidence="3" type="ORF">ABB27_05595</name>
</gene>
<dbReference type="Gene3D" id="3.10.310.10">
    <property type="entry name" value="Diaminopimelate Epimerase, Chain A, domain 1"/>
    <property type="match status" value="2"/>
</dbReference>
<evidence type="ECO:0000313" key="3">
    <source>
        <dbReference type="EMBL" id="KRG69737.1"/>
    </source>
</evidence>
<proteinExistence type="inferred from homology"/>
<accession>A0A0R0CII9</accession>
<dbReference type="Pfam" id="PF02567">
    <property type="entry name" value="PhzC-PhzF"/>
    <property type="match status" value="1"/>
</dbReference>
<protein>
    <submittedName>
        <fullName evidence="3">Phenazine biosynthesis protein</fullName>
    </submittedName>
</protein>
<dbReference type="NCBIfam" id="TIGR00654">
    <property type="entry name" value="PhzF_family"/>
    <property type="match status" value="1"/>
</dbReference>
<dbReference type="PATRIC" id="fig|405446.3.peg.444"/>
<dbReference type="GO" id="GO:0005737">
    <property type="term" value="C:cytoplasm"/>
    <property type="evidence" value="ECO:0007669"/>
    <property type="project" value="TreeGrafter"/>
</dbReference>
<evidence type="ECO:0000256" key="1">
    <source>
        <dbReference type="ARBA" id="ARBA00008270"/>
    </source>
</evidence>
<dbReference type="EMBL" id="LDJJ01000015">
    <property type="protein sequence ID" value="KRG69737.1"/>
    <property type="molecule type" value="Genomic_DNA"/>
</dbReference>
<comment type="similarity">
    <text evidence="1">Belongs to the PhzF family.</text>
</comment>
<dbReference type="PANTHER" id="PTHR13774:SF32">
    <property type="entry name" value="ANTISENSE-ENHANCING SEQUENCE 1"/>
    <property type="match status" value="1"/>
</dbReference>
<dbReference type="OrthoDB" id="9788221at2"/>
<evidence type="ECO:0000313" key="4">
    <source>
        <dbReference type="Proteomes" id="UP000051863"/>
    </source>
</evidence>
<dbReference type="RefSeq" id="WP_057627242.1">
    <property type="nucleotide sequence ID" value="NZ_LDJJ01000015.1"/>
</dbReference>
<dbReference type="Proteomes" id="UP000051863">
    <property type="component" value="Unassembled WGS sequence"/>
</dbReference>
<dbReference type="InterPro" id="IPR003719">
    <property type="entry name" value="Phenazine_PhzF-like"/>
</dbReference>
<comment type="caution">
    <text evidence="3">The sequence shown here is derived from an EMBL/GenBank/DDBJ whole genome shotgun (WGS) entry which is preliminary data.</text>
</comment>
<organism evidence="3 4">
    <name type="scientific">Stenotrophomonas terrae</name>
    <dbReference type="NCBI Taxonomy" id="405446"/>
    <lineage>
        <taxon>Bacteria</taxon>
        <taxon>Pseudomonadati</taxon>
        <taxon>Pseudomonadota</taxon>
        <taxon>Gammaproteobacteria</taxon>
        <taxon>Lysobacterales</taxon>
        <taxon>Lysobacteraceae</taxon>
        <taxon>Stenotrophomonas</taxon>
    </lineage>
</organism>
<keyword evidence="4" id="KW-1185">Reference proteome</keyword>
<dbReference type="GO" id="GO:0016853">
    <property type="term" value="F:isomerase activity"/>
    <property type="evidence" value="ECO:0007669"/>
    <property type="project" value="TreeGrafter"/>
</dbReference>
<reference evidence="3 4" key="1">
    <citation type="submission" date="2015-05" db="EMBL/GenBank/DDBJ databases">
        <title>Genome sequencing and analysis of members of genus Stenotrophomonas.</title>
        <authorList>
            <person name="Patil P.P."/>
            <person name="Midha S."/>
            <person name="Patil P.B."/>
        </authorList>
    </citation>
    <scope>NUCLEOTIDE SEQUENCE [LARGE SCALE GENOMIC DNA]</scope>
    <source>
        <strain evidence="3 4">DSM 18941</strain>
    </source>
</reference>
<dbReference type="AlphaFoldDB" id="A0A0R0CII9"/>
<feature type="active site" evidence="2">
    <location>
        <position position="47"/>
    </location>
</feature>